<name>A0ABU4PHP0_9SPHN</name>
<comment type="caution">
    <text evidence="1">The sequence shown here is derived from an EMBL/GenBank/DDBJ whole genome shotgun (WGS) entry which is preliminary data.</text>
</comment>
<gene>
    <name evidence="1" type="ORF">SIL82_05510</name>
</gene>
<protein>
    <submittedName>
        <fullName evidence="1">Uncharacterized protein</fullName>
    </submittedName>
</protein>
<sequence length="172" mass="19323">MVQLAAAASAQTYAPVPPPPGSGPPTADSFAYPSLPEVPKLAAASYPSCQNGWQTAASRIARYTAIQSCINELERYNLFYLKRFPVDVSRYSTKIILIEQQFARSSAPLANKQVFHDQVLERIARVRSRKNMDDQDYGDDYRDYYVYLQHYQDDTRVLTAAREPCRDAGGSC</sequence>
<evidence type="ECO:0000313" key="1">
    <source>
        <dbReference type="EMBL" id="MDX5983711.1"/>
    </source>
</evidence>
<reference evidence="1 2" key="1">
    <citation type="submission" date="2023-11" db="EMBL/GenBank/DDBJ databases">
        <title>MicrobeMod: A computational toolkit for identifying prokaryotic methylation and restriction-modification with nanopore sequencing.</title>
        <authorList>
            <person name="Crits-Christoph A."/>
            <person name="Kang S.C."/>
            <person name="Lee H."/>
            <person name="Ostrov N."/>
        </authorList>
    </citation>
    <scope>NUCLEOTIDE SEQUENCE [LARGE SCALE GENOMIC DNA]</scope>
    <source>
        <strain evidence="1 2">ATCC 14820</strain>
    </source>
</reference>
<keyword evidence="2" id="KW-1185">Reference proteome</keyword>
<organism evidence="1 2">
    <name type="scientific">Sphingomonas echinoides</name>
    <dbReference type="NCBI Taxonomy" id="59803"/>
    <lineage>
        <taxon>Bacteria</taxon>
        <taxon>Pseudomonadati</taxon>
        <taxon>Pseudomonadota</taxon>
        <taxon>Alphaproteobacteria</taxon>
        <taxon>Sphingomonadales</taxon>
        <taxon>Sphingomonadaceae</taxon>
        <taxon>Sphingomonas</taxon>
    </lineage>
</organism>
<dbReference type="RefSeq" id="WP_154651291.1">
    <property type="nucleotide sequence ID" value="NZ_JAWXXV010000001.1"/>
</dbReference>
<proteinExistence type="predicted"/>
<accession>A0ABU4PHP0</accession>
<evidence type="ECO:0000313" key="2">
    <source>
        <dbReference type="Proteomes" id="UP001279660"/>
    </source>
</evidence>
<dbReference type="Proteomes" id="UP001279660">
    <property type="component" value="Unassembled WGS sequence"/>
</dbReference>
<dbReference type="EMBL" id="JAWXXV010000001">
    <property type="protein sequence ID" value="MDX5983711.1"/>
    <property type="molecule type" value="Genomic_DNA"/>
</dbReference>